<reference evidence="5" key="1">
    <citation type="submission" date="2024-02" db="EMBL/GenBank/DDBJ databases">
        <title>Sediminibacterium planktonica sp. nov. and Sediminibacterium longus sp. nov., isolated from surface lake and river water.</title>
        <authorList>
            <person name="Watanabe K."/>
            <person name="Takemine S."/>
            <person name="Ishii Y."/>
            <person name="Ogata Y."/>
            <person name="Shindo C."/>
            <person name="Suda W."/>
        </authorList>
    </citation>
    <scope>NUCLEOTIDE SEQUENCE</scope>
    <source>
        <strain evidence="5">KACHI17</strain>
    </source>
</reference>
<feature type="domain" description="HTH hxlR-type" evidence="4">
    <location>
        <begin position="13"/>
        <end position="111"/>
    </location>
</feature>
<dbReference type="PANTHER" id="PTHR33204:SF29">
    <property type="entry name" value="TRANSCRIPTIONAL REGULATOR"/>
    <property type="match status" value="1"/>
</dbReference>
<evidence type="ECO:0000256" key="2">
    <source>
        <dbReference type="ARBA" id="ARBA00023125"/>
    </source>
</evidence>
<dbReference type="InterPro" id="IPR036388">
    <property type="entry name" value="WH-like_DNA-bd_sf"/>
</dbReference>
<dbReference type="GO" id="GO:0003677">
    <property type="term" value="F:DNA binding"/>
    <property type="evidence" value="ECO:0007669"/>
    <property type="project" value="UniProtKB-KW"/>
</dbReference>
<dbReference type="RefSeq" id="WP_353548818.1">
    <property type="nucleotide sequence ID" value="NZ_AP029612.1"/>
</dbReference>
<evidence type="ECO:0000313" key="5">
    <source>
        <dbReference type="EMBL" id="BFG71183.1"/>
    </source>
</evidence>
<evidence type="ECO:0000256" key="1">
    <source>
        <dbReference type="ARBA" id="ARBA00023015"/>
    </source>
</evidence>
<keyword evidence="2" id="KW-0238">DNA-binding</keyword>
<dbReference type="EMBL" id="AP029612">
    <property type="protein sequence ID" value="BFG71183.1"/>
    <property type="molecule type" value="Genomic_DNA"/>
</dbReference>
<dbReference type="InterPro" id="IPR002577">
    <property type="entry name" value="HTH_HxlR"/>
</dbReference>
<name>A0AAT9GKF2_9BACT</name>
<dbReference type="SUPFAM" id="SSF46785">
    <property type="entry name" value="Winged helix' DNA-binding domain"/>
    <property type="match status" value="1"/>
</dbReference>
<protein>
    <submittedName>
        <fullName evidence="5">Helix-turn-helix domain-containing protein</fullName>
    </submittedName>
</protein>
<keyword evidence="3" id="KW-0804">Transcription</keyword>
<dbReference type="InterPro" id="IPR036390">
    <property type="entry name" value="WH_DNA-bd_sf"/>
</dbReference>
<dbReference type="PROSITE" id="PS51118">
    <property type="entry name" value="HTH_HXLR"/>
    <property type="match status" value="1"/>
</dbReference>
<organism evidence="5">
    <name type="scientific">Sediminibacterium sp. KACHI17</name>
    <dbReference type="NCBI Taxonomy" id="1751071"/>
    <lineage>
        <taxon>Bacteria</taxon>
        <taxon>Pseudomonadati</taxon>
        <taxon>Bacteroidota</taxon>
        <taxon>Chitinophagia</taxon>
        <taxon>Chitinophagales</taxon>
        <taxon>Chitinophagaceae</taxon>
        <taxon>Sediminibacterium</taxon>
    </lineage>
</organism>
<evidence type="ECO:0000256" key="3">
    <source>
        <dbReference type="ARBA" id="ARBA00023163"/>
    </source>
</evidence>
<sequence>MPDFIYNGRVYYNPVQLVMEQIGGTWKAPILWRLNNQVMRYSELRKDIPHISDKMLTTQLRELEFDGYIERKVFPVVPPRTEYSLTEKGKDIMQLITVIRNYGLKMIEEHQRSTT</sequence>
<gene>
    <name evidence="5" type="ORF">KACHI17_20640</name>
</gene>
<evidence type="ECO:0000259" key="4">
    <source>
        <dbReference type="PROSITE" id="PS51118"/>
    </source>
</evidence>
<dbReference type="PANTHER" id="PTHR33204">
    <property type="entry name" value="TRANSCRIPTIONAL REGULATOR, MARR FAMILY"/>
    <property type="match status" value="1"/>
</dbReference>
<keyword evidence="1" id="KW-0805">Transcription regulation</keyword>
<dbReference type="Pfam" id="PF01638">
    <property type="entry name" value="HxlR"/>
    <property type="match status" value="1"/>
</dbReference>
<dbReference type="Gene3D" id="1.10.10.10">
    <property type="entry name" value="Winged helix-like DNA-binding domain superfamily/Winged helix DNA-binding domain"/>
    <property type="match status" value="1"/>
</dbReference>
<proteinExistence type="predicted"/>
<accession>A0AAT9GKF2</accession>
<dbReference type="AlphaFoldDB" id="A0AAT9GKF2"/>